<feature type="chain" id="PRO_5041666861" evidence="1">
    <location>
        <begin position="26"/>
        <end position="271"/>
    </location>
</feature>
<dbReference type="EMBL" id="CP118157">
    <property type="protein sequence ID" value="WOF23366.1"/>
    <property type="molecule type" value="Genomic_DNA"/>
</dbReference>
<dbReference type="RefSeq" id="WP_317139837.1">
    <property type="nucleotide sequence ID" value="NZ_CP118157.1"/>
</dbReference>
<reference evidence="2 3" key="1">
    <citation type="submission" date="2023-02" db="EMBL/GenBank/DDBJ databases">
        <title>Microbacterium betulae sp. nov., isolated from birch wood.</title>
        <authorList>
            <person name="Pasciak M."/>
            <person name="Pawlik K.J."/>
            <person name="Martynowski D."/>
            <person name="Laczmanski L."/>
            <person name="Ciekot J."/>
            <person name="Szponar B."/>
            <person name="Wojcik-Fatla A."/>
            <person name="Mackiewicz B."/>
            <person name="Farian E."/>
            <person name="Cholewa G."/>
            <person name="Cholewa A."/>
            <person name="Dutkiewicz J."/>
        </authorList>
    </citation>
    <scope>NUCLEOTIDE SEQUENCE [LARGE SCALE GENOMIC DNA]</scope>
    <source>
        <strain evidence="2 3">AB</strain>
    </source>
</reference>
<keyword evidence="3" id="KW-1185">Reference proteome</keyword>
<feature type="signal peptide" evidence="1">
    <location>
        <begin position="1"/>
        <end position="25"/>
    </location>
</feature>
<dbReference type="KEGG" id="mbet:N8K70_01445"/>
<keyword evidence="1" id="KW-0732">Signal</keyword>
<proteinExistence type="predicted"/>
<gene>
    <name evidence="2" type="ORF">N8K70_01445</name>
</gene>
<evidence type="ECO:0000313" key="3">
    <source>
        <dbReference type="Proteomes" id="UP001305498"/>
    </source>
</evidence>
<protein>
    <submittedName>
        <fullName evidence="2">Uncharacterized protein</fullName>
    </submittedName>
</protein>
<organism evidence="2 3">
    <name type="scientific">Microbacterium betulae</name>
    <dbReference type="NCBI Taxonomy" id="2981139"/>
    <lineage>
        <taxon>Bacteria</taxon>
        <taxon>Bacillati</taxon>
        <taxon>Actinomycetota</taxon>
        <taxon>Actinomycetes</taxon>
        <taxon>Micrococcales</taxon>
        <taxon>Microbacteriaceae</taxon>
        <taxon>Microbacterium</taxon>
    </lineage>
</organism>
<accession>A0AA97FH83</accession>
<evidence type="ECO:0000313" key="2">
    <source>
        <dbReference type="EMBL" id="WOF23366.1"/>
    </source>
</evidence>
<dbReference type="PROSITE" id="PS51257">
    <property type="entry name" value="PROKAR_LIPOPROTEIN"/>
    <property type="match status" value="1"/>
</dbReference>
<sequence length="271" mass="28886">MNGARRVQPVLASAMVLALSGCAAAETPATFEELCAADVVERCDGTTVIVTDEATDDEIVVFAQEVLDAAEAEGARVVLSRERPWLSEDPAPAPWSLEISPGDDGEDVVASLESMLLAAAMPDIVSYSVVQGWTYVTVTDIDRFAAVFQELSGRDEFADGATYTLSSGERLRIVHVPSRTSDEAILEIVDIARRLPEAEVLLDTLTTPGNQWPRLYVSGLTAEEVGELDAALSDPRWADADVEGYPLEYVLGAAGPDGTTYTTGTFGDVPS</sequence>
<name>A0AA97FH83_9MICO</name>
<evidence type="ECO:0000256" key="1">
    <source>
        <dbReference type="SAM" id="SignalP"/>
    </source>
</evidence>
<dbReference type="Proteomes" id="UP001305498">
    <property type="component" value="Chromosome"/>
</dbReference>
<dbReference type="AlphaFoldDB" id="A0AA97FH83"/>